<dbReference type="STRING" id="1149755.A0A2J6R7S3"/>
<sequence>MSAPKEKQNIVIIGGGIIGCTTAYYLTHHPNFIPSVHSVTLIEATKLANGASGKAGGLLAAWANPSSLARLSFDLHDQLAREHDGAERWGYRRVRCGQLTAVVSQRADTSRQESSSHPNIDLGKWWGREVKKSSVLPDDLDWFDPQSAQSYEEFADTSSTAQVHPFQFTNAMAKLAEQSGARIIMGKVECINCCDADGASQSTSPLTSSSDLTQKKVVSVTYTDKATSKTLTLPATIVVLAAGPWTPTLFPKVRIQPLRAHSVTMKLQRPVSAYCLFSDIRISDSRPTGKAALKAISLEIYARPNNEVYICGQGDRDVPLPPTNSAVEVSSDRCQDIINAAMSVSAELRDGKVTGRRACYLPTLDAGASSDPLVGQTDLPGLVLATGHSCWGISNAPATGKAVSELIIDGKVSCMDMANLDARGIR</sequence>
<feature type="domain" description="FAD dependent oxidoreductase" evidence="1">
    <location>
        <begin position="10"/>
        <end position="406"/>
    </location>
</feature>
<evidence type="ECO:0000313" key="3">
    <source>
        <dbReference type="Proteomes" id="UP000235786"/>
    </source>
</evidence>
<dbReference type="SUPFAM" id="SSF51905">
    <property type="entry name" value="FAD/NAD(P)-binding domain"/>
    <property type="match status" value="1"/>
</dbReference>
<proteinExistence type="predicted"/>
<dbReference type="OrthoDB" id="498204at2759"/>
<reference evidence="2 3" key="1">
    <citation type="submission" date="2016-04" db="EMBL/GenBank/DDBJ databases">
        <title>A degradative enzymes factory behind the ericoid mycorrhizal symbiosis.</title>
        <authorList>
            <consortium name="DOE Joint Genome Institute"/>
            <person name="Martino E."/>
            <person name="Morin E."/>
            <person name="Grelet G."/>
            <person name="Kuo A."/>
            <person name="Kohler A."/>
            <person name="Daghino S."/>
            <person name="Barry K."/>
            <person name="Choi C."/>
            <person name="Cichocki N."/>
            <person name="Clum A."/>
            <person name="Copeland A."/>
            <person name="Hainaut M."/>
            <person name="Haridas S."/>
            <person name="Labutti K."/>
            <person name="Lindquist E."/>
            <person name="Lipzen A."/>
            <person name="Khouja H.-R."/>
            <person name="Murat C."/>
            <person name="Ohm R."/>
            <person name="Olson A."/>
            <person name="Spatafora J."/>
            <person name="Veneault-Fourrey C."/>
            <person name="Henrissat B."/>
            <person name="Grigoriev I."/>
            <person name="Martin F."/>
            <person name="Perotto S."/>
        </authorList>
    </citation>
    <scope>NUCLEOTIDE SEQUENCE [LARGE SCALE GENOMIC DNA]</scope>
    <source>
        <strain evidence="2 3">F</strain>
    </source>
</reference>
<evidence type="ECO:0000259" key="1">
    <source>
        <dbReference type="Pfam" id="PF01266"/>
    </source>
</evidence>
<protein>
    <submittedName>
        <fullName evidence="2">FAD dependent oxidoreductase</fullName>
    </submittedName>
</protein>
<organism evidence="2 3">
    <name type="scientific">Hyaloscypha variabilis (strain UAMH 11265 / GT02V1 / F)</name>
    <name type="common">Meliniomyces variabilis</name>
    <dbReference type="NCBI Taxonomy" id="1149755"/>
    <lineage>
        <taxon>Eukaryota</taxon>
        <taxon>Fungi</taxon>
        <taxon>Dikarya</taxon>
        <taxon>Ascomycota</taxon>
        <taxon>Pezizomycotina</taxon>
        <taxon>Leotiomycetes</taxon>
        <taxon>Helotiales</taxon>
        <taxon>Hyaloscyphaceae</taxon>
        <taxon>Hyaloscypha</taxon>
        <taxon>Hyaloscypha variabilis</taxon>
    </lineage>
</organism>
<dbReference type="InterPro" id="IPR036188">
    <property type="entry name" value="FAD/NAD-bd_sf"/>
</dbReference>
<dbReference type="InterPro" id="IPR006076">
    <property type="entry name" value="FAD-dep_OxRdtase"/>
</dbReference>
<dbReference type="PROSITE" id="PS51257">
    <property type="entry name" value="PROKAR_LIPOPROTEIN"/>
    <property type="match status" value="1"/>
</dbReference>
<dbReference type="GO" id="GO:0042147">
    <property type="term" value="P:retrograde transport, endosome to Golgi"/>
    <property type="evidence" value="ECO:0007669"/>
    <property type="project" value="TreeGrafter"/>
</dbReference>
<accession>A0A2J6R7S3</accession>
<dbReference type="GO" id="GO:0005829">
    <property type="term" value="C:cytosol"/>
    <property type="evidence" value="ECO:0007669"/>
    <property type="project" value="GOC"/>
</dbReference>
<dbReference type="Gene3D" id="3.30.9.10">
    <property type="entry name" value="D-Amino Acid Oxidase, subunit A, domain 2"/>
    <property type="match status" value="1"/>
</dbReference>
<dbReference type="Gene3D" id="3.50.50.60">
    <property type="entry name" value="FAD/NAD(P)-binding domain"/>
    <property type="match status" value="1"/>
</dbReference>
<evidence type="ECO:0000313" key="2">
    <source>
        <dbReference type="EMBL" id="PMD34571.1"/>
    </source>
</evidence>
<dbReference type="EMBL" id="KZ613953">
    <property type="protein sequence ID" value="PMD34571.1"/>
    <property type="molecule type" value="Genomic_DNA"/>
</dbReference>
<dbReference type="GO" id="GO:0005770">
    <property type="term" value="C:late endosome"/>
    <property type="evidence" value="ECO:0007669"/>
    <property type="project" value="TreeGrafter"/>
</dbReference>
<dbReference type="PANTHER" id="PTHR13847">
    <property type="entry name" value="SARCOSINE DEHYDROGENASE-RELATED"/>
    <property type="match status" value="1"/>
</dbReference>
<keyword evidence="3" id="KW-1185">Reference proteome</keyword>
<dbReference type="PANTHER" id="PTHR13847:SF150">
    <property type="entry name" value="OXIDOREDUCTASE TDA3-RELATED"/>
    <property type="match status" value="1"/>
</dbReference>
<name>A0A2J6R7S3_HYAVF</name>
<dbReference type="Proteomes" id="UP000235786">
    <property type="component" value="Unassembled WGS sequence"/>
</dbReference>
<dbReference type="Pfam" id="PF01266">
    <property type="entry name" value="DAO"/>
    <property type="match status" value="1"/>
</dbReference>
<gene>
    <name evidence="2" type="ORF">L207DRAFT_547082</name>
</gene>
<dbReference type="AlphaFoldDB" id="A0A2J6R7S3"/>